<sequence>PRDQKIGGHIFILSDRSDVFATMFKTDMQEAKTGIVDIKDIQPEIFKELLHFIYSGRTKESLTEDTAQPLIIAAEKYDIKSLKNESVRYLLTQIRADNAIDLLILGHLHSAEKLKHAALDFVVENFKTIFETDEWQELTEKYPEL</sequence>
<dbReference type="InterPro" id="IPR011333">
    <property type="entry name" value="SKP1/BTB/POZ_sf"/>
</dbReference>
<keyword evidence="4" id="KW-1185">Reference proteome</keyword>
<evidence type="ECO:0000313" key="3">
    <source>
        <dbReference type="EMBL" id="EFX88135.1"/>
    </source>
</evidence>
<dbReference type="Gene3D" id="1.25.40.420">
    <property type="match status" value="1"/>
</dbReference>
<dbReference type="Pfam" id="PF00651">
    <property type="entry name" value="BTB"/>
    <property type="match status" value="1"/>
</dbReference>
<dbReference type="HOGENOM" id="CLU_004253_9_3_1"/>
<dbReference type="SUPFAM" id="SSF54695">
    <property type="entry name" value="POZ domain"/>
    <property type="match status" value="1"/>
</dbReference>
<evidence type="ECO:0000256" key="1">
    <source>
        <dbReference type="ARBA" id="ARBA00022723"/>
    </source>
</evidence>
<dbReference type="KEGG" id="dpx:DAPPUDRAFT_34136"/>
<dbReference type="GO" id="GO:0030162">
    <property type="term" value="P:regulation of proteolysis"/>
    <property type="evidence" value="ECO:0000318"/>
    <property type="project" value="GO_Central"/>
</dbReference>
<dbReference type="GO" id="GO:0042542">
    <property type="term" value="P:response to hydrogen peroxide"/>
    <property type="evidence" value="ECO:0007669"/>
    <property type="project" value="UniProtKB-ARBA"/>
</dbReference>
<dbReference type="GO" id="GO:0031625">
    <property type="term" value="F:ubiquitin protein ligase binding"/>
    <property type="evidence" value="ECO:0000318"/>
    <property type="project" value="GO_Central"/>
</dbReference>
<dbReference type="PANTHER" id="PTHR24413">
    <property type="entry name" value="SPECKLE-TYPE POZ PROTEIN"/>
    <property type="match status" value="1"/>
</dbReference>
<dbReference type="InterPro" id="IPR000210">
    <property type="entry name" value="BTB/POZ_dom"/>
</dbReference>
<dbReference type="FunFam" id="3.30.710.10:FF:000226">
    <property type="entry name" value="Uncharacterized protein"/>
    <property type="match status" value="1"/>
</dbReference>
<dbReference type="GO" id="GO:0005737">
    <property type="term" value="C:cytoplasm"/>
    <property type="evidence" value="ECO:0000318"/>
    <property type="project" value="GO_Central"/>
</dbReference>
<accession>E9FXQ5</accession>
<dbReference type="eggNOG" id="KOG1987">
    <property type="taxonomic scope" value="Eukaryota"/>
</dbReference>
<dbReference type="GO" id="GO:0009751">
    <property type="term" value="P:response to salicylic acid"/>
    <property type="evidence" value="ECO:0007669"/>
    <property type="project" value="UniProtKB-ARBA"/>
</dbReference>
<organism evidence="3 4">
    <name type="scientific">Daphnia pulex</name>
    <name type="common">Water flea</name>
    <dbReference type="NCBI Taxonomy" id="6669"/>
    <lineage>
        <taxon>Eukaryota</taxon>
        <taxon>Metazoa</taxon>
        <taxon>Ecdysozoa</taxon>
        <taxon>Arthropoda</taxon>
        <taxon>Crustacea</taxon>
        <taxon>Branchiopoda</taxon>
        <taxon>Diplostraca</taxon>
        <taxon>Cladocera</taxon>
        <taxon>Anomopoda</taxon>
        <taxon>Daphniidae</taxon>
        <taxon>Daphnia</taxon>
    </lineage>
</organism>
<protein>
    <recommendedName>
        <fullName evidence="2">BTB domain-containing protein</fullName>
    </recommendedName>
</protein>
<evidence type="ECO:0000313" key="4">
    <source>
        <dbReference type="Proteomes" id="UP000000305"/>
    </source>
</evidence>
<dbReference type="GO" id="GO:0005516">
    <property type="term" value="F:calmodulin binding"/>
    <property type="evidence" value="ECO:0007669"/>
    <property type="project" value="UniProtKB-ARBA"/>
</dbReference>
<dbReference type="FunFam" id="1.25.40.420:FF:000012">
    <property type="entry name" value="BTB/POZ and TAZ domain-containing protein 2"/>
    <property type="match status" value="1"/>
</dbReference>
<evidence type="ECO:0000259" key="2">
    <source>
        <dbReference type="PROSITE" id="PS50097"/>
    </source>
</evidence>
<dbReference type="OMA" id="FIDINDM"/>
<dbReference type="SMART" id="SM00225">
    <property type="entry name" value="BTB"/>
    <property type="match status" value="1"/>
</dbReference>
<dbReference type="PROSITE" id="PS50097">
    <property type="entry name" value="BTB"/>
    <property type="match status" value="1"/>
</dbReference>
<dbReference type="Proteomes" id="UP000000305">
    <property type="component" value="Unassembled WGS sequence"/>
</dbReference>
<dbReference type="InParanoid" id="E9FXQ5"/>
<keyword evidence="1" id="KW-0479">Metal-binding</keyword>
<feature type="domain" description="BTB" evidence="2">
    <location>
        <begin position="1"/>
        <end position="62"/>
    </location>
</feature>
<proteinExistence type="predicted"/>
<dbReference type="GO" id="GO:0043161">
    <property type="term" value="P:proteasome-mediated ubiquitin-dependent protein catabolic process"/>
    <property type="evidence" value="ECO:0000318"/>
    <property type="project" value="GO_Central"/>
</dbReference>
<reference evidence="3 4" key="1">
    <citation type="journal article" date="2011" name="Science">
        <title>The ecoresponsive genome of Daphnia pulex.</title>
        <authorList>
            <person name="Colbourne J.K."/>
            <person name="Pfrender M.E."/>
            <person name="Gilbert D."/>
            <person name="Thomas W.K."/>
            <person name="Tucker A."/>
            <person name="Oakley T.H."/>
            <person name="Tokishita S."/>
            <person name="Aerts A."/>
            <person name="Arnold G.J."/>
            <person name="Basu M.K."/>
            <person name="Bauer D.J."/>
            <person name="Caceres C.E."/>
            <person name="Carmel L."/>
            <person name="Casola C."/>
            <person name="Choi J.H."/>
            <person name="Detter J.C."/>
            <person name="Dong Q."/>
            <person name="Dusheyko S."/>
            <person name="Eads B.D."/>
            <person name="Frohlich T."/>
            <person name="Geiler-Samerotte K.A."/>
            <person name="Gerlach D."/>
            <person name="Hatcher P."/>
            <person name="Jogdeo S."/>
            <person name="Krijgsveld J."/>
            <person name="Kriventseva E.V."/>
            <person name="Kultz D."/>
            <person name="Laforsch C."/>
            <person name="Lindquist E."/>
            <person name="Lopez J."/>
            <person name="Manak J.R."/>
            <person name="Muller J."/>
            <person name="Pangilinan J."/>
            <person name="Patwardhan R.P."/>
            <person name="Pitluck S."/>
            <person name="Pritham E.J."/>
            <person name="Rechtsteiner A."/>
            <person name="Rho M."/>
            <person name="Rogozin I.B."/>
            <person name="Sakarya O."/>
            <person name="Salamov A."/>
            <person name="Schaack S."/>
            <person name="Shapiro H."/>
            <person name="Shiga Y."/>
            <person name="Skalitzky C."/>
            <person name="Smith Z."/>
            <person name="Souvorov A."/>
            <person name="Sung W."/>
            <person name="Tang Z."/>
            <person name="Tsuchiya D."/>
            <person name="Tu H."/>
            <person name="Vos H."/>
            <person name="Wang M."/>
            <person name="Wolf Y.I."/>
            <person name="Yamagata H."/>
            <person name="Yamada T."/>
            <person name="Ye Y."/>
            <person name="Shaw J.R."/>
            <person name="Andrews J."/>
            <person name="Crease T.J."/>
            <person name="Tang H."/>
            <person name="Lucas S.M."/>
            <person name="Robertson H.M."/>
            <person name="Bork P."/>
            <person name="Koonin E.V."/>
            <person name="Zdobnov E.M."/>
            <person name="Grigoriev I.V."/>
            <person name="Lynch M."/>
            <person name="Boore J.L."/>
        </authorList>
    </citation>
    <scope>NUCLEOTIDE SEQUENCE [LARGE SCALE GENOMIC DNA]</scope>
</reference>
<dbReference type="GO" id="GO:0005634">
    <property type="term" value="C:nucleus"/>
    <property type="evidence" value="ECO:0000318"/>
    <property type="project" value="GO_Central"/>
</dbReference>
<feature type="non-terminal residue" evidence="3">
    <location>
        <position position="1"/>
    </location>
</feature>
<dbReference type="CDD" id="cd18186">
    <property type="entry name" value="BTB_POZ_ZBTB_KLHL-like"/>
    <property type="match status" value="1"/>
</dbReference>
<dbReference type="EMBL" id="GL732526">
    <property type="protein sequence ID" value="EFX88135.1"/>
    <property type="molecule type" value="Genomic_DNA"/>
</dbReference>
<dbReference type="GO" id="GO:0046872">
    <property type="term" value="F:metal ion binding"/>
    <property type="evidence" value="ECO:0007669"/>
    <property type="project" value="UniProtKB-KW"/>
</dbReference>
<dbReference type="PhylomeDB" id="E9FXQ5"/>
<gene>
    <name evidence="3" type="ORF">DAPPUDRAFT_34136</name>
</gene>
<dbReference type="Gene3D" id="3.30.710.10">
    <property type="entry name" value="Potassium Channel Kv1.1, Chain A"/>
    <property type="match status" value="1"/>
</dbReference>
<dbReference type="OrthoDB" id="6362905at2759"/>
<name>E9FXQ5_DAPPU</name>
<dbReference type="AlphaFoldDB" id="E9FXQ5"/>
<feature type="non-terminal residue" evidence="3">
    <location>
        <position position="145"/>
    </location>
</feature>